<sequence length="191" mass="22520">MTNSAKKVGKERKDMPKINELNNYISTITNNFNNTILKIKDIEYHYYLDKLLTTEFNNLKEKDKELILEELINYYLTEIKNLKSQISLKEISKQVNDIIDFFNFHKDDLKDNIDYCSIIEEAEDIASDLYSKVTNVNDRNIELPIKITFLKSYCISSNIKDNDIIRVLTWIVLKLSVIYHCLPKHTINCSR</sequence>
<reference evidence="1" key="2">
    <citation type="journal article" date="2021" name="PeerJ">
        <title>Extensive microbial diversity within the chicken gut microbiome revealed by metagenomics and culture.</title>
        <authorList>
            <person name="Gilroy R."/>
            <person name="Ravi A."/>
            <person name="Getino M."/>
            <person name="Pursley I."/>
            <person name="Horton D.L."/>
            <person name="Alikhan N.F."/>
            <person name="Baker D."/>
            <person name="Gharbi K."/>
            <person name="Hall N."/>
            <person name="Watson M."/>
            <person name="Adriaenssens E.M."/>
            <person name="Foster-Nyarko E."/>
            <person name="Jarju S."/>
            <person name="Secka A."/>
            <person name="Antonio M."/>
            <person name="Oren A."/>
            <person name="Chaudhuri R.R."/>
            <person name="La Ragione R."/>
            <person name="Hildebrand F."/>
            <person name="Pallen M.J."/>
        </authorList>
    </citation>
    <scope>NUCLEOTIDE SEQUENCE</scope>
    <source>
        <strain evidence="1">CHK184-20233</strain>
    </source>
</reference>
<protein>
    <submittedName>
        <fullName evidence="1">Uncharacterized protein</fullName>
    </submittedName>
</protein>
<organism evidence="1 2">
    <name type="scientific">Candidatus Onthousia excrementipullorum</name>
    <dbReference type="NCBI Taxonomy" id="2840884"/>
    <lineage>
        <taxon>Bacteria</taxon>
        <taxon>Bacillati</taxon>
        <taxon>Bacillota</taxon>
        <taxon>Bacilli</taxon>
        <taxon>Candidatus Onthousia</taxon>
    </lineage>
</organism>
<dbReference type="Proteomes" id="UP000824232">
    <property type="component" value="Unassembled WGS sequence"/>
</dbReference>
<evidence type="ECO:0000313" key="1">
    <source>
        <dbReference type="EMBL" id="HIR58670.1"/>
    </source>
</evidence>
<gene>
    <name evidence="1" type="ORF">IAB38_01330</name>
</gene>
<evidence type="ECO:0000313" key="2">
    <source>
        <dbReference type="Proteomes" id="UP000824232"/>
    </source>
</evidence>
<dbReference type="AlphaFoldDB" id="A0A9D1DTF4"/>
<reference evidence="1" key="1">
    <citation type="submission" date="2020-10" db="EMBL/GenBank/DDBJ databases">
        <authorList>
            <person name="Gilroy R."/>
        </authorList>
    </citation>
    <scope>NUCLEOTIDE SEQUENCE</scope>
    <source>
        <strain evidence="1">CHK184-20233</strain>
    </source>
</reference>
<dbReference type="EMBL" id="DVHC01000014">
    <property type="protein sequence ID" value="HIR58670.1"/>
    <property type="molecule type" value="Genomic_DNA"/>
</dbReference>
<proteinExistence type="predicted"/>
<accession>A0A9D1DTF4</accession>
<name>A0A9D1DTF4_9FIRM</name>
<comment type="caution">
    <text evidence="1">The sequence shown here is derived from an EMBL/GenBank/DDBJ whole genome shotgun (WGS) entry which is preliminary data.</text>
</comment>